<dbReference type="GO" id="GO:0007165">
    <property type="term" value="P:signal transduction"/>
    <property type="evidence" value="ECO:0007669"/>
    <property type="project" value="UniProtKB-KW"/>
</dbReference>
<evidence type="ECO:0000256" key="7">
    <source>
        <dbReference type="ARBA" id="ARBA00023136"/>
    </source>
</evidence>
<protein>
    <recommendedName>
        <fullName evidence="10">Odorant receptor</fullName>
    </recommendedName>
</protein>
<evidence type="ECO:0000256" key="5">
    <source>
        <dbReference type="ARBA" id="ARBA00022725"/>
    </source>
</evidence>
<keyword evidence="9 10" id="KW-0807">Transducer</keyword>
<evidence type="ECO:0000256" key="10">
    <source>
        <dbReference type="RuleBase" id="RU351113"/>
    </source>
</evidence>
<evidence type="ECO:0000256" key="4">
    <source>
        <dbReference type="ARBA" id="ARBA00022692"/>
    </source>
</evidence>
<name>A0A5E4QMT3_9NEOP</name>
<evidence type="ECO:0000313" key="11">
    <source>
        <dbReference type="EMBL" id="VVC98988.1"/>
    </source>
</evidence>
<comment type="subcellular location">
    <subcellularLocation>
        <location evidence="1 10">Cell membrane</location>
        <topology evidence="1 10">Multi-pass membrane protein</topology>
    </subcellularLocation>
</comment>
<dbReference type="EMBL" id="FZQP02003890">
    <property type="protein sequence ID" value="VVC98988.1"/>
    <property type="molecule type" value="Genomic_DNA"/>
</dbReference>
<reference evidence="11 12" key="1">
    <citation type="submission" date="2017-07" db="EMBL/GenBank/DDBJ databases">
        <authorList>
            <person name="Talla V."/>
            <person name="Backstrom N."/>
        </authorList>
    </citation>
    <scope>NUCLEOTIDE SEQUENCE [LARGE SCALE GENOMIC DNA]</scope>
</reference>
<dbReference type="PANTHER" id="PTHR21137">
    <property type="entry name" value="ODORANT RECEPTOR"/>
    <property type="match status" value="1"/>
</dbReference>
<evidence type="ECO:0000256" key="1">
    <source>
        <dbReference type="ARBA" id="ARBA00004651"/>
    </source>
</evidence>
<keyword evidence="12" id="KW-1185">Reference proteome</keyword>
<sequence length="391" mass="45703">MPTKKFKSFNETFPHCAFALAIALIYPNQHNFHKRAIVFLIVVAINSLILYWFFIYLFKCLIELDMYNLSRNITIAILAALFFFKSFYVNWKAKTFAELLNKITIDLLKGNYLDEDYQSIYEHYIKLGKLGQTCWIFIPILLSSQFPIYAGVCTIYESIISDVGRRHMIHEIQLKHLEDRQYDTPYYELMFAYNLVQCIVLSPNFAGFDGSFCIATTHLRLKLKLVSHKIRRAFIESKNRDELEARVKEGIRDHQEALKFYKDLQDVYGGWLLAVFLMTSILISLNLYLNHLSHRIDPKYTIFAISGVVHMFTPCHFASNLLKSGEELSWDIYSAEWETWADTRVNSLLVFIISKSHQQLLLTGEGLVYFNMQLFISVMQTSYSFYTLISS</sequence>
<feature type="transmembrane region" description="Helical" evidence="10">
    <location>
        <begin position="268"/>
        <end position="288"/>
    </location>
</feature>
<keyword evidence="4 10" id="KW-0812">Transmembrane</keyword>
<dbReference type="GO" id="GO:0004984">
    <property type="term" value="F:olfactory receptor activity"/>
    <property type="evidence" value="ECO:0007669"/>
    <property type="project" value="InterPro"/>
</dbReference>
<dbReference type="AlphaFoldDB" id="A0A5E4QMT3"/>
<proteinExistence type="inferred from homology"/>
<evidence type="ECO:0000256" key="6">
    <source>
        <dbReference type="ARBA" id="ARBA00022989"/>
    </source>
</evidence>
<dbReference type="PANTHER" id="PTHR21137:SF35">
    <property type="entry name" value="ODORANT RECEPTOR 19A-RELATED"/>
    <property type="match status" value="1"/>
</dbReference>
<evidence type="ECO:0000256" key="3">
    <source>
        <dbReference type="ARBA" id="ARBA00022606"/>
    </source>
</evidence>
<dbReference type="InterPro" id="IPR004117">
    <property type="entry name" value="7tm6_olfct_rcpt"/>
</dbReference>
<evidence type="ECO:0000256" key="2">
    <source>
        <dbReference type="ARBA" id="ARBA00022475"/>
    </source>
</evidence>
<comment type="similarity">
    <text evidence="10">Belongs to the insect chemoreceptor superfamily. Heteromeric odorant receptor channel (TC 1.A.69) family.</text>
</comment>
<evidence type="ECO:0000256" key="9">
    <source>
        <dbReference type="ARBA" id="ARBA00023224"/>
    </source>
</evidence>
<keyword evidence="6 10" id="KW-1133">Transmembrane helix</keyword>
<keyword evidence="5 10" id="KW-0552">Olfaction</keyword>
<dbReference type="GO" id="GO:0005549">
    <property type="term" value="F:odorant binding"/>
    <property type="evidence" value="ECO:0007669"/>
    <property type="project" value="InterPro"/>
</dbReference>
<feature type="transmembrane region" description="Helical" evidence="10">
    <location>
        <begin position="69"/>
        <end position="88"/>
    </location>
</feature>
<evidence type="ECO:0000313" key="12">
    <source>
        <dbReference type="Proteomes" id="UP000324832"/>
    </source>
</evidence>
<dbReference type="GO" id="GO:0005886">
    <property type="term" value="C:plasma membrane"/>
    <property type="evidence" value="ECO:0007669"/>
    <property type="project" value="UniProtKB-SubCell"/>
</dbReference>
<organism evidence="11 12">
    <name type="scientific">Leptidea sinapis</name>
    <dbReference type="NCBI Taxonomy" id="189913"/>
    <lineage>
        <taxon>Eukaryota</taxon>
        <taxon>Metazoa</taxon>
        <taxon>Ecdysozoa</taxon>
        <taxon>Arthropoda</taxon>
        <taxon>Hexapoda</taxon>
        <taxon>Insecta</taxon>
        <taxon>Pterygota</taxon>
        <taxon>Neoptera</taxon>
        <taxon>Endopterygota</taxon>
        <taxon>Lepidoptera</taxon>
        <taxon>Glossata</taxon>
        <taxon>Ditrysia</taxon>
        <taxon>Papilionoidea</taxon>
        <taxon>Pieridae</taxon>
        <taxon>Dismorphiinae</taxon>
        <taxon>Leptidea</taxon>
    </lineage>
</organism>
<keyword evidence="7 10" id="KW-0472">Membrane</keyword>
<dbReference type="Pfam" id="PF02949">
    <property type="entry name" value="7tm_6"/>
    <property type="match status" value="1"/>
</dbReference>
<accession>A0A5E4QMT3</accession>
<keyword evidence="3 10" id="KW-0716">Sensory transduction</keyword>
<dbReference type="Proteomes" id="UP000324832">
    <property type="component" value="Unassembled WGS sequence"/>
</dbReference>
<evidence type="ECO:0000256" key="8">
    <source>
        <dbReference type="ARBA" id="ARBA00023170"/>
    </source>
</evidence>
<keyword evidence="2" id="KW-1003">Cell membrane</keyword>
<gene>
    <name evidence="11" type="ORF">LSINAPIS_LOCUS9948</name>
</gene>
<feature type="transmembrane region" description="Helical" evidence="10">
    <location>
        <begin position="36"/>
        <end position="57"/>
    </location>
</feature>
<keyword evidence="8 10" id="KW-0675">Receptor</keyword>
<comment type="caution">
    <text evidence="10">Lacks conserved residue(s) required for the propagation of feature annotation.</text>
</comment>